<sequence length="218" mass="23676">MSNLVSFKAANLPSVQSLSTALRTLEKDVGPAGTVILKMDKTGHWVFGADQTEVEPESQWAINPFSFVHGYIAWGDGEVLAEKMVSVSQPLPEQEAAPPGARKGWETQVGMSLKCISGEDAGMEARFTTTSVGGKRAVQTLAVAIASQVEKDQSKPVPVVKLKKDHYTHKSYGRIYTPEFDVQEWVSMDGPEASQADDDAPGTDASTEEAPRRRRRAV</sequence>
<reference evidence="2" key="1">
    <citation type="submission" date="2020-04" db="EMBL/GenBank/DDBJ databases">
        <authorList>
            <person name="Chiriac C."/>
            <person name="Salcher M."/>
            <person name="Ghai R."/>
            <person name="Kavagutti S V."/>
        </authorList>
    </citation>
    <scope>NUCLEOTIDE SEQUENCE</scope>
</reference>
<feature type="region of interest" description="Disordered" evidence="1">
    <location>
        <begin position="186"/>
        <end position="218"/>
    </location>
</feature>
<dbReference type="EMBL" id="LR798347">
    <property type="protein sequence ID" value="CAB5225385.1"/>
    <property type="molecule type" value="Genomic_DNA"/>
</dbReference>
<dbReference type="EMBL" id="LR796649">
    <property type="protein sequence ID" value="CAB4157115.1"/>
    <property type="molecule type" value="Genomic_DNA"/>
</dbReference>
<protein>
    <submittedName>
        <fullName evidence="2">Uncharacterized protein</fullName>
    </submittedName>
</protein>
<gene>
    <name evidence="2" type="ORF">UFOVP680_48</name>
    <name evidence="3" type="ORF">UFOVP748_11</name>
</gene>
<name>A0A6J5NIS3_9CAUD</name>
<accession>A0A6J5NIS3</accession>
<organism evidence="2">
    <name type="scientific">uncultured Caudovirales phage</name>
    <dbReference type="NCBI Taxonomy" id="2100421"/>
    <lineage>
        <taxon>Viruses</taxon>
        <taxon>Duplodnaviria</taxon>
        <taxon>Heunggongvirae</taxon>
        <taxon>Uroviricota</taxon>
        <taxon>Caudoviricetes</taxon>
        <taxon>Peduoviridae</taxon>
        <taxon>Maltschvirus</taxon>
        <taxon>Maltschvirus maltsch</taxon>
    </lineage>
</organism>
<evidence type="ECO:0000256" key="1">
    <source>
        <dbReference type="SAM" id="MobiDB-lite"/>
    </source>
</evidence>
<evidence type="ECO:0000313" key="2">
    <source>
        <dbReference type="EMBL" id="CAB4157115.1"/>
    </source>
</evidence>
<evidence type="ECO:0000313" key="3">
    <source>
        <dbReference type="EMBL" id="CAB5225385.1"/>
    </source>
</evidence>
<proteinExistence type="predicted"/>